<evidence type="ECO:0000256" key="12">
    <source>
        <dbReference type="ARBA" id="ARBA00022801"/>
    </source>
</evidence>
<evidence type="ECO:0000256" key="4">
    <source>
        <dbReference type="ARBA" id="ARBA00011738"/>
    </source>
</evidence>
<proteinExistence type="inferred from homology"/>
<dbReference type="Gene3D" id="1.10.1520.10">
    <property type="entry name" value="Ribonuclease III domain"/>
    <property type="match status" value="1"/>
</dbReference>
<feature type="binding site" evidence="15">
    <location>
        <position position="47"/>
    </location>
    <ligand>
        <name>Mg(2+)</name>
        <dbReference type="ChEBI" id="CHEBI:18420"/>
    </ligand>
</feature>
<dbReference type="Pfam" id="PF00035">
    <property type="entry name" value="dsrm"/>
    <property type="match status" value="1"/>
</dbReference>
<comment type="function">
    <text evidence="15">Digests double-stranded RNA. Involved in the processing of primary rRNA transcript to yield the immediate precursors to the large and small rRNAs (23S and 16S). Processes some mRNAs, and tRNAs when they are encoded in the rRNA operon. Processes pre-crRNA and tracrRNA of type II CRISPR loci if present in the organism.</text>
</comment>
<feature type="domain" description="DRBM" evidence="16">
    <location>
        <begin position="158"/>
        <end position="227"/>
    </location>
</feature>
<keyword evidence="14 15" id="KW-0694">RNA-binding</keyword>
<dbReference type="SMART" id="SM00358">
    <property type="entry name" value="DSRM"/>
    <property type="match status" value="1"/>
</dbReference>
<dbReference type="CDD" id="cd10845">
    <property type="entry name" value="DSRM_RNAse_III_family"/>
    <property type="match status" value="1"/>
</dbReference>
<feature type="domain" description="RNase III" evidence="17">
    <location>
        <begin position="5"/>
        <end position="134"/>
    </location>
</feature>
<dbReference type="PROSITE" id="PS50137">
    <property type="entry name" value="DS_RBD"/>
    <property type="match status" value="1"/>
</dbReference>
<comment type="catalytic activity">
    <reaction evidence="1 15">
        <text>Endonucleolytic cleavage to 5'-phosphomonoester.</text>
        <dbReference type="EC" id="3.1.26.3"/>
    </reaction>
</comment>
<dbReference type="InterPro" id="IPR036389">
    <property type="entry name" value="RNase_III_sf"/>
</dbReference>
<dbReference type="PANTHER" id="PTHR11207">
    <property type="entry name" value="RIBONUCLEASE III"/>
    <property type="match status" value="1"/>
</dbReference>
<dbReference type="InterPro" id="IPR000999">
    <property type="entry name" value="RNase_III_dom"/>
</dbReference>
<evidence type="ECO:0000256" key="15">
    <source>
        <dbReference type="HAMAP-Rule" id="MF_00104"/>
    </source>
</evidence>
<organism evidence="18 19">
    <name type="scientific">Faecalicatena contorta</name>
    <dbReference type="NCBI Taxonomy" id="39482"/>
    <lineage>
        <taxon>Bacteria</taxon>
        <taxon>Bacillati</taxon>
        <taxon>Bacillota</taxon>
        <taxon>Clostridia</taxon>
        <taxon>Lachnospirales</taxon>
        <taxon>Lachnospiraceae</taxon>
        <taxon>Faecalicatena</taxon>
    </lineage>
</organism>
<evidence type="ECO:0000256" key="8">
    <source>
        <dbReference type="ARBA" id="ARBA00022694"/>
    </source>
</evidence>
<feature type="binding site" evidence="15">
    <location>
        <position position="123"/>
    </location>
    <ligand>
        <name>Mg(2+)</name>
        <dbReference type="ChEBI" id="CHEBI:18420"/>
    </ligand>
</feature>
<evidence type="ECO:0000256" key="9">
    <source>
        <dbReference type="ARBA" id="ARBA00022722"/>
    </source>
</evidence>
<evidence type="ECO:0000256" key="5">
    <source>
        <dbReference type="ARBA" id="ARBA00022490"/>
    </source>
</evidence>
<evidence type="ECO:0000313" key="18">
    <source>
        <dbReference type="EMBL" id="SUQ12243.1"/>
    </source>
</evidence>
<keyword evidence="6 15" id="KW-0698">rRNA processing</keyword>
<dbReference type="PANTHER" id="PTHR11207:SF0">
    <property type="entry name" value="RIBONUCLEASE 3"/>
    <property type="match status" value="1"/>
</dbReference>
<keyword evidence="8 15" id="KW-0819">tRNA processing</keyword>
<dbReference type="GO" id="GO:0008033">
    <property type="term" value="P:tRNA processing"/>
    <property type="evidence" value="ECO:0007669"/>
    <property type="project" value="UniProtKB-KW"/>
</dbReference>
<comment type="similarity">
    <text evidence="3">Belongs to the ribonuclease III family.</text>
</comment>
<evidence type="ECO:0000256" key="1">
    <source>
        <dbReference type="ARBA" id="ARBA00000109"/>
    </source>
</evidence>
<dbReference type="Gene3D" id="3.30.160.20">
    <property type="match status" value="1"/>
</dbReference>
<keyword evidence="7 15" id="KW-0507">mRNA processing</keyword>
<dbReference type="GO" id="GO:0003725">
    <property type="term" value="F:double-stranded RNA binding"/>
    <property type="evidence" value="ECO:0007669"/>
    <property type="project" value="TreeGrafter"/>
</dbReference>
<evidence type="ECO:0000256" key="11">
    <source>
        <dbReference type="ARBA" id="ARBA00022759"/>
    </source>
</evidence>
<dbReference type="FunFam" id="3.30.160.20:FF:000003">
    <property type="entry name" value="Ribonuclease 3"/>
    <property type="match status" value="1"/>
</dbReference>
<dbReference type="GO" id="GO:0006397">
    <property type="term" value="P:mRNA processing"/>
    <property type="evidence" value="ECO:0007669"/>
    <property type="project" value="UniProtKB-UniRule"/>
</dbReference>
<protein>
    <recommendedName>
        <fullName evidence="15">Ribonuclease 3</fullName>
        <ecNumber evidence="15">3.1.26.3</ecNumber>
    </recommendedName>
    <alternativeName>
        <fullName evidence="15">Ribonuclease III</fullName>
        <shortName evidence="15">RNase III</shortName>
    </alternativeName>
</protein>
<dbReference type="RefSeq" id="WP_109708304.1">
    <property type="nucleotide sequence ID" value="NZ_QGDS01000001.1"/>
</dbReference>
<evidence type="ECO:0000313" key="19">
    <source>
        <dbReference type="Proteomes" id="UP000254051"/>
    </source>
</evidence>
<sequence>MSGNLKELEKKIGYKFKNFSLLGQAMMHSSYTNEKHLEKHHCNERLEFLGDAVLELVSSEYLFLESPKVSEGELTKARASMVCEPALAFCAKDIDLGSYLLLGKGEEATGGRQRESITSDALEALIGAIYLDGGFTNAKEFIHRFILSDLESKKLFFDSKTILQEIVQARMEDGISYNLIKEEGPDHNKSFFVEALIGTQSYGVGAGRTKKAAEQEAAYKAILELRKEK</sequence>
<dbReference type="GO" id="GO:0004525">
    <property type="term" value="F:ribonuclease III activity"/>
    <property type="evidence" value="ECO:0007669"/>
    <property type="project" value="UniProtKB-UniRule"/>
</dbReference>
<evidence type="ECO:0000256" key="10">
    <source>
        <dbReference type="ARBA" id="ARBA00022723"/>
    </source>
</evidence>
<evidence type="ECO:0000259" key="17">
    <source>
        <dbReference type="PROSITE" id="PS50142"/>
    </source>
</evidence>
<dbReference type="PROSITE" id="PS50142">
    <property type="entry name" value="RNASE_3_2"/>
    <property type="match status" value="1"/>
</dbReference>
<evidence type="ECO:0000256" key="3">
    <source>
        <dbReference type="ARBA" id="ARBA00010183"/>
    </source>
</evidence>
<dbReference type="InterPro" id="IPR011907">
    <property type="entry name" value="RNase_III"/>
</dbReference>
<keyword evidence="10 15" id="KW-0479">Metal-binding</keyword>
<dbReference type="CDD" id="cd00593">
    <property type="entry name" value="RIBOc"/>
    <property type="match status" value="1"/>
</dbReference>
<dbReference type="GO" id="GO:0006364">
    <property type="term" value="P:rRNA processing"/>
    <property type="evidence" value="ECO:0007669"/>
    <property type="project" value="UniProtKB-UniRule"/>
</dbReference>
<dbReference type="OrthoDB" id="9805026at2"/>
<keyword evidence="11 15" id="KW-0255">Endonuclease</keyword>
<keyword evidence="15" id="KW-0699">rRNA-binding</keyword>
<evidence type="ECO:0000256" key="6">
    <source>
        <dbReference type="ARBA" id="ARBA00022552"/>
    </source>
</evidence>
<feature type="binding site" evidence="15">
    <location>
        <position position="120"/>
    </location>
    <ligand>
        <name>Mg(2+)</name>
        <dbReference type="ChEBI" id="CHEBI:18420"/>
    </ligand>
</feature>
<dbReference type="GO" id="GO:0042802">
    <property type="term" value="F:identical protein binding"/>
    <property type="evidence" value="ECO:0007669"/>
    <property type="project" value="UniProtKB-ARBA"/>
</dbReference>
<name>A0A316A2U3_9FIRM</name>
<accession>A0A316A2U3</accession>
<dbReference type="FunFam" id="1.10.1520.10:FF:000001">
    <property type="entry name" value="Ribonuclease 3"/>
    <property type="match status" value="1"/>
</dbReference>
<comment type="cofactor">
    <cofactor evidence="15">
        <name>Mg(2+)</name>
        <dbReference type="ChEBI" id="CHEBI:18420"/>
    </cofactor>
</comment>
<reference evidence="19" key="1">
    <citation type="submission" date="2017-07" db="EMBL/GenBank/DDBJ databases">
        <authorList>
            <person name="Varghese N."/>
            <person name="Submissions S."/>
        </authorList>
    </citation>
    <scope>NUCLEOTIDE SEQUENCE [LARGE SCALE GENOMIC DNA]</scope>
    <source>
        <strain evidence="19">NLAE-zl-C134</strain>
    </source>
</reference>
<evidence type="ECO:0000256" key="2">
    <source>
        <dbReference type="ARBA" id="ARBA00004496"/>
    </source>
</evidence>
<feature type="active site" evidence="15">
    <location>
        <position position="123"/>
    </location>
</feature>
<dbReference type="NCBIfam" id="TIGR02191">
    <property type="entry name" value="RNaseIII"/>
    <property type="match status" value="1"/>
</dbReference>
<comment type="subunit">
    <text evidence="4 15">Homodimer.</text>
</comment>
<keyword evidence="19" id="KW-1185">Reference proteome</keyword>
<dbReference type="InterPro" id="IPR014720">
    <property type="entry name" value="dsRBD_dom"/>
</dbReference>
<dbReference type="SMART" id="SM00535">
    <property type="entry name" value="RIBOc"/>
    <property type="match status" value="1"/>
</dbReference>
<dbReference type="GO" id="GO:0005737">
    <property type="term" value="C:cytoplasm"/>
    <property type="evidence" value="ECO:0007669"/>
    <property type="project" value="UniProtKB-SubCell"/>
</dbReference>
<dbReference type="SUPFAM" id="SSF54768">
    <property type="entry name" value="dsRNA-binding domain-like"/>
    <property type="match status" value="1"/>
</dbReference>
<dbReference type="HAMAP" id="MF_00104">
    <property type="entry name" value="RNase_III"/>
    <property type="match status" value="1"/>
</dbReference>
<dbReference type="GO" id="GO:0010468">
    <property type="term" value="P:regulation of gene expression"/>
    <property type="evidence" value="ECO:0007669"/>
    <property type="project" value="TreeGrafter"/>
</dbReference>
<dbReference type="EMBL" id="UHJJ01000001">
    <property type="protein sequence ID" value="SUQ12243.1"/>
    <property type="molecule type" value="Genomic_DNA"/>
</dbReference>
<keyword evidence="5 15" id="KW-0963">Cytoplasm</keyword>
<dbReference type="AlphaFoldDB" id="A0A316A2U3"/>
<dbReference type="GO" id="GO:0046872">
    <property type="term" value="F:metal ion binding"/>
    <property type="evidence" value="ECO:0007669"/>
    <property type="project" value="UniProtKB-KW"/>
</dbReference>
<dbReference type="Proteomes" id="UP000254051">
    <property type="component" value="Unassembled WGS sequence"/>
</dbReference>
<evidence type="ECO:0000256" key="14">
    <source>
        <dbReference type="ARBA" id="ARBA00022884"/>
    </source>
</evidence>
<comment type="subcellular location">
    <subcellularLocation>
        <location evidence="2 15">Cytoplasm</location>
    </subcellularLocation>
</comment>
<evidence type="ECO:0000256" key="7">
    <source>
        <dbReference type="ARBA" id="ARBA00022664"/>
    </source>
</evidence>
<keyword evidence="13 15" id="KW-0460">Magnesium</keyword>
<feature type="active site" evidence="15">
    <location>
        <position position="51"/>
    </location>
</feature>
<evidence type="ECO:0000259" key="16">
    <source>
        <dbReference type="PROSITE" id="PS50137"/>
    </source>
</evidence>
<keyword evidence="12 15" id="KW-0378">Hydrolase</keyword>
<gene>
    <name evidence="15" type="primary">rnc</name>
    <name evidence="18" type="ORF">SAMN05216529_101132</name>
</gene>
<dbReference type="Pfam" id="PF14622">
    <property type="entry name" value="Ribonucleas_3_3"/>
    <property type="match status" value="1"/>
</dbReference>
<dbReference type="GO" id="GO:0019843">
    <property type="term" value="F:rRNA binding"/>
    <property type="evidence" value="ECO:0007669"/>
    <property type="project" value="UniProtKB-KW"/>
</dbReference>
<dbReference type="EC" id="3.1.26.3" evidence="15"/>
<keyword evidence="9 15" id="KW-0540">Nuclease</keyword>
<evidence type="ECO:0000256" key="13">
    <source>
        <dbReference type="ARBA" id="ARBA00022842"/>
    </source>
</evidence>
<dbReference type="PROSITE" id="PS00517">
    <property type="entry name" value="RNASE_3_1"/>
    <property type="match status" value="1"/>
</dbReference>
<dbReference type="SUPFAM" id="SSF69065">
    <property type="entry name" value="RNase III domain-like"/>
    <property type="match status" value="1"/>
</dbReference>